<proteinExistence type="predicted"/>
<dbReference type="AlphaFoldDB" id="A0A0L6VHZ4"/>
<organism evidence="2 3">
    <name type="scientific">Puccinia sorghi</name>
    <dbReference type="NCBI Taxonomy" id="27349"/>
    <lineage>
        <taxon>Eukaryota</taxon>
        <taxon>Fungi</taxon>
        <taxon>Dikarya</taxon>
        <taxon>Basidiomycota</taxon>
        <taxon>Pucciniomycotina</taxon>
        <taxon>Pucciniomycetes</taxon>
        <taxon>Pucciniales</taxon>
        <taxon>Pucciniaceae</taxon>
        <taxon>Puccinia</taxon>
    </lineage>
</organism>
<sequence length="66" mass="7586">MLFFLCSVCLVLFPEINHCNLIDTLFDFDVCDKAPQQSINKIIELDGANEPSKSETNWNPEELWVP</sequence>
<dbReference type="EMBL" id="LAVV01006470">
    <property type="protein sequence ID" value="KNZ59745.1"/>
    <property type="molecule type" value="Genomic_DNA"/>
</dbReference>
<dbReference type="VEuPathDB" id="FungiDB:VP01_166g7"/>
<feature type="chain" id="PRO_5005568494" evidence="1">
    <location>
        <begin position="20"/>
        <end position="66"/>
    </location>
</feature>
<accession>A0A0L6VHZ4</accession>
<reference evidence="2 3" key="1">
    <citation type="submission" date="2015-08" db="EMBL/GenBank/DDBJ databases">
        <title>Next Generation Sequencing and Analysis of the Genome of Puccinia sorghi L Schw, the Causal Agent of Maize Common Rust.</title>
        <authorList>
            <person name="Rochi L."/>
            <person name="Burguener G."/>
            <person name="Darino M."/>
            <person name="Turjanski A."/>
            <person name="Kreff E."/>
            <person name="Dieguez M.J."/>
            <person name="Sacco F."/>
        </authorList>
    </citation>
    <scope>NUCLEOTIDE SEQUENCE [LARGE SCALE GENOMIC DNA]</scope>
    <source>
        <strain evidence="2 3">RO10H11247</strain>
    </source>
</reference>
<gene>
    <name evidence="2" type="ORF">VP01_166g7</name>
</gene>
<name>A0A0L6VHZ4_9BASI</name>
<feature type="signal peptide" evidence="1">
    <location>
        <begin position="1"/>
        <end position="19"/>
    </location>
</feature>
<keyword evidence="1" id="KW-0732">Signal</keyword>
<comment type="caution">
    <text evidence="2">The sequence shown here is derived from an EMBL/GenBank/DDBJ whole genome shotgun (WGS) entry which is preliminary data.</text>
</comment>
<evidence type="ECO:0000313" key="2">
    <source>
        <dbReference type="EMBL" id="KNZ59745.1"/>
    </source>
</evidence>
<evidence type="ECO:0000313" key="3">
    <source>
        <dbReference type="Proteomes" id="UP000037035"/>
    </source>
</evidence>
<keyword evidence="3" id="KW-1185">Reference proteome</keyword>
<protein>
    <submittedName>
        <fullName evidence="2">Putative signal peptide protein</fullName>
    </submittedName>
</protein>
<evidence type="ECO:0000256" key="1">
    <source>
        <dbReference type="SAM" id="SignalP"/>
    </source>
</evidence>
<dbReference type="Proteomes" id="UP000037035">
    <property type="component" value="Unassembled WGS sequence"/>
</dbReference>